<comment type="caution">
    <text evidence="2">The sequence shown here is derived from an EMBL/GenBank/DDBJ whole genome shotgun (WGS) entry which is preliminary data.</text>
</comment>
<evidence type="ECO:0000256" key="1">
    <source>
        <dbReference type="SAM" id="MobiDB-lite"/>
    </source>
</evidence>
<sequence>MSFQDSSKAKDCKINLDRDLADNSLCLGVDASTLSLPAGLVDQYNTNTYHDSQLDRYWTLGGLTPGKLSKPLTLKDECDETGDWVLCPGKDDVPDADYAPHLRRRRPGASQKPNGTTSGLTENETNSEPPVVVYAELMLAIGLGILSCAFN</sequence>
<gene>
    <name evidence="2" type="ORF">RRG08_027928</name>
</gene>
<evidence type="ECO:0000313" key="3">
    <source>
        <dbReference type="Proteomes" id="UP001283361"/>
    </source>
</evidence>
<evidence type="ECO:0000313" key="2">
    <source>
        <dbReference type="EMBL" id="KAK3735632.1"/>
    </source>
</evidence>
<name>A0AAE0Y8H9_9GAST</name>
<protein>
    <submittedName>
        <fullName evidence="2">Uncharacterized protein</fullName>
    </submittedName>
</protein>
<feature type="compositionally biased region" description="Polar residues" evidence="1">
    <location>
        <begin position="111"/>
        <end position="126"/>
    </location>
</feature>
<reference evidence="2" key="1">
    <citation type="journal article" date="2023" name="G3 (Bethesda)">
        <title>A reference genome for the long-term kleptoplast-retaining sea slug Elysia crispata morphotype clarki.</title>
        <authorList>
            <person name="Eastman K.E."/>
            <person name="Pendleton A.L."/>
            <person name="Shaikh M.A."/>
            <person name="Suttiyut T."/>
            <person name="Ogas R."/>
            <person name="Tomko P."/>
            <person name="Gavelis G."/>
            <person name="Widhalm J.R."/>
            <person name="Wisecaver J.H."/>
        </authorList>
    </citation>
    <scope>NUCLEOTIDE SEQUENCE</scope>
    <source>
        <strain evidence="2">ECLA1</strain>
    </source>
</reference>
<proteinExistence type="predicted"/>
<dbReference type="Proteomes" id="UP001283361">
    <property type="component" value="Unassembled WGS sequence"/>
</dbReference>
<accession>A0AAE0Y8H9</accession>
<dbReference type="EMBL" id="JAWDGP010006776">
    <property type="protein sequence ID" value="KAK3735632.1"/>
    <property type="molecule type" value="Genomic_DNA"/>
</dbReference>
<feature type="region of interest" description="Disordered" evidence="1">
    <location>
        <begin position="88"/>
        <end position="126"/>
    </location>
</feature>
<keyword evidence="3" id="KW-1185">Reference proteome</keyword>
<organism evidence="2 3">
    <name type="scientific">Elysia crispata</name>
    <name type="common">lettuce slug</name>
    <dbReference type="NCBI Taxonomy" id="231223"/>
    <lineage>
        <taxon>Eukaryota</taxon>
        <taxon>Metazoa</taxon>
        <taxon>Spiralia</taxon>
        <taxon>Lophotrochozoa</taxon>
        <taxon>Mollusca</taxon>
        <taxon>Gastropoda</taxon>
        <taxon>Heterobranchia</taxon>
        <taxon>Euthyneura</taxon>
        <taxon>Panpulmonata</taxon>
        <taxon>Sacoglossa</taxon>
        <taxon>Placobranchoidea</taxon>
        <taxon>Plakobranchidae</taxon>
        <taxon>Elysia</taxon>
    </lineage>
</organism>
<dbReference type="AlphaFoldDB" id="A0AAE0Y8H9"/>